<feature type="compositionally biased region" description="Basic and acidic residues" evidence="1">
    <location>
        <begin position="203"/>
        <end position="218"/>
    </location>
</feature>
<accession>A0ABQ3S4R3</accession>
<evidence type="ECO:0000256" key="1">
    <source>
        <dbReference type="SAM" id="MobiDB-lite"/>
    </source>
</evidence>
<keyword evidence="3" id="KW-1185">Reference proteome</keyword>
<proteinExistence type="predicted"/>
<organism evidence="2 3">
    <name type="scientific">Streptomyces asoensis</name>
    <dbReference type="NCBI Taxonomy" id="249586"/>
    <lineage>
        <taxon>Bacteria</taxon>
        <taxon>Bacillati</taxon>
        <taxon>Actinomycetota</taxon>
        <taxon>Actinomycetes</taxon>
        <taxon>Kitasatosporales</taxon>
        <taxon>Streptomycetaceae</taxon>
        <taxon>Streptomyces</taxon>
    </lineage>
</organism>
<dbReference type="Proteomes" id="UP000649259">
    <property type="component" value="Unassembled WGS sequence"/>
</dbReference>
<evidence type="ECO:0000313" key="2">
    <source>
        <dbReference type="EMBL" id="GHI63126.1"/>
    </source>
</evidence>
<name>A0ABQ3S4R3_9ACTN</name>
<comment type="caution">
    <text evidence="2">The sequence shown here is derived from an EMBL/GenBank/DDBJ whole genome shotgun (WGS) entry which is preliminary data.</text>
</comment>
<evidence type="ECO:0000313" key="3">
    <source>
        <dbReference type="Proteomes" id="UP000649259"/>
    </source>
</evidence>
<evidence type="ECO:0008006" key="4">
    <source>
        <dbReference type="Google" id="ProtNLM"/>
    </source>
</evidence>
<gene>
    <name evidence="2" type="ORF">Saso_47760</name>
</gene>
<dbReference type="EMBL" id="BNEB01000005">
    <property type="protein sequence ID" value="GHI63126.1"/>
    <property type="molecule type" value="Genomic_DNA"/>
</dbReference>
<reference evidence="3" key="1">
    <citation type="submission" date="2023-07" db="EMBL/GenBank/DDBJ databases">
        <title>Whole genome shotgun sequence of Streptomyces cacaoi subsp. asoensis NBRC 13813.</title>
        <authorList>
            <person name="Komaki H."/>
            <person name="Tamura T."/>
        </authorList>
    </citation>
    <scope>NUCLEOTIDE SEQUENCE [LARGE SCALE GENOMIC DNA]</scope>
    <source>
        <strain evidence="3">NBRC 13813</strain>
    </source>
</reference>
<sequence length="353" mass="39191">MERQDVSGKEFLALDCISATFGVTAAWLGHDPSVMGEHWGYHRRLDAVESEWPVERIGIHRRTPEEILSEWYGLTTDHVRHPDSRRAEEYIRDQLSVGNPVIAWVDTFHVPHSSFHGQQHHSHRVVIRPVGGDGKGGGDGKDGALRIVDRYQGSLFDGFMDSAALRTAMSSDALGEARRGDPDWRNLTAVVKPGPLAPGDPQEAARKETEETHEEGRRDRFLTALAGTADFAAGTDLATACADELRADPEAFASLSPVGTIEVSAWFGELASQRALNARFLRAAAETCALPPLLDRAADAEALSRRWEMTRNYFFLRFRKGPEAVRRIADLITETVTLESEWNAKVRDDVPTR</sequence>
<protein>
    <recommendedName>
        <fullName evidence="4">Butirosin biosynthesis protein H N-terminal domain-containing protein</fullName>
    </recommendedName>
</protein>
<feature type="region of interest" description="Disordered" evidence="1">
    <location>
        <begin position="190"/>
        <end position="218"/>
    </location>
</feature>